<gene>
    <name evidence="1" type="ORF">U27_02183</name>
</gene>
<dbReference type="AlphaFoldDB" id="A0A0S6W6T7"/>
<dbReference type="STRING" id="1499967.U27_02183"/>
<dbReference type="Pfam" id="PF14091">
    <property type="entry name" value="DUF4269"/>
    <property type="match status" value="1"/>
</dbReference>
<reference evidence="1 2" key="1">
    <citation type="journal article" date="2015" name="PeerJ">
        <title>First genomic representation of candidate bacterial phylum KSB3 points to enhanced environmental sensing as a trigger of wastewater bulking.</title>
        <authorList>
            <person name="Sekiguchi Y."/>
            <person name="Ohashi A."/>
            <person name="Parks D.H."/>
            <person name="Yamauchi T."/>
            <person name="Tyson G.W."/>
            <person name="Hugenholtz P."/>
        </authorList>
    </citation>
    <scope>NUCLEOTIDE SEQUENCE [LARGE SCALE GENOMIC DNA]</scope>
</reference>
<evidence type="ECO:0000313" key="2">
    <source>
        <dbReference type="Proteomes" id="UP000030661"/>
    </source>
</evidence>
<sequence>MRDWQDISYLKLMGTQRQQEAFETTMALGILDKLAPFHPTLVSTVCVEFDIEESDLDFICQFDDPAVFEAAVRSNFGDYENFSFWQRQPDKSEIAAAFHFMTFPIQIFGSTVSVKEQNAYRHLNVMARLAMIGGKEFRYNVRELKGEGFKTEPALAKLLGLRGDPYQAILELEELDDFELEELIEEALMPF</sequence>
<dbReference type="Proteomes" id="UP000030661">
    <property type="component" value="Unassembled WGS sequence"/>
</dbReference>
<organism evidence="1 2">
    <name type="scientific">Vecturithrix granuli</name>
    <dbReference type="NCBI Taxonomy" id="1499967"/>
    <lineage>
        <taxon>Bacteria</taxon>
        <taxon>Candidatus Moduliflexota</taxon>
        <taxon>Candidatus Vecturitrichia</taxon>
        <taxon>Candidatus Vecturitrichales</taxon>
        <taxon>Candidatus Vecturitrichaceae</taxon>
        <taxon>Candidatus Vecturithrix</taxon>
    </lineage>
</organism>
<dbReference type="eggNOG" id="COG0537">
    <property type="taxonomic scope" value="Bacteria"/>
</dbReference>
<keyword evidence="2" id="KW-1185">Reference proteome</keyword>
<dbReference type="EMBL" id="DF820463">
    <property type="protein sequence ID" value="GAK55351.1"/>
    <property type="molecule type" value="Genomic_DNA"/>
</dbReference>
<accession>A0A0S6W6T7</accession>
<protein>
    <submittedName>
        <fullName evidence="1">Uncharacterized conserved protein</fullName>
    </submittedName>
</protein>
<evidence type="ECO:0000313" key="1">
    <source>
        <dbReference type="EMBL" id="GAK55351.1"/>
    </source>
</evidence>
<dbReference type="HOGENOM" id="CLU_110690_0_0_0"/>
<dbReference type="InterPro" id="IPR025365">
    <property type="entry name" value="DUF4269"/>
</dbReference>
<name>A0A0S6W6T7_VECG1</name>
<proteinExistence type="predicted"/>